<proteinExistence type="predicted"/>
<evidence type="ECO:0000313" key="3">
    <source>
        <dbReference type="Proteomes" id="UP000243200"/>
    </source>
</evidence>
<dbReference type="EMBL" id="FLRJ01000571">
    <property type="protein sequence ID" value="SBT73957.1"/>
    <property type="molecule type" value="Genomic_DNA"/>
</dbReference>
<organism evidence="2 3">
    <name type="scientific">Plasmodium ovale</name>
    <name type="common">malaria parasite P. ovale</name>
    <dbReference type="NCBI Taxonomy" id="36330"/>
    <lineage>
        <taxon>Eukaryota</taxon>
        <taxon>Sar</taxon>
        <taxon>Alveolata</taxon>
        <taxon>Apicomplexa</taxon>
        <taxon>Aconoidasida</taxon>
        <taxon>Haemosporida</taxon>
        <taxon>Plasmodiidae</taxon>
        <taxon>Plasmodium</taxon>
        <taxon>Plasmodium (Plasmodium)</taxon>
    </lineage>
</organism>
<dbReference type="VEuPathDB" id="PlasmoDB:POWCR01_000168900"/>
<evidence type="ECO:0000313" key="2">
    <source>
        <dbReference type="EMBL" id="SBT73957.1"/>
    </source>
</evidence>
<dbReference type="AlphaFoldDB" id="A0A1C3KJ90"/>
<dbReference type="GO" id="GO:0008033">
    <property type="term" value="P:tRNA processing"/>
    <property type="evidence" value="ECO:0007669"/>
    <property type="project" value="UniProtKB-KW"/>
</dbReference>
<dbReference type="GO" id="GO:1990904">
    <property type="term" value="C:ribonucleoprotein complex"/>
    <property type="evidence" value="ECO:0007669"/>
    <property type="project" value="UniProtKB-ARBA"/>
</dbReference>
<gene>
    <name evidence="2" type="primary">PowCR01_000168900</name>
    <name evidence="2" type="ORF">POWCR01_000168900</name>
</gene>
<name>A0A1C3KJ90_PLAOA</name>
<protein>
    <submittedName>
        <fullName evidence="2">Uncharacterized protein</fullName>
    </submittedName>
</protein>
<dbReference type="Proteomes" id="UP000243200">
    <property type="component" value="Unassembled WGS sequence"/>
</dbReference>
<dbReference type="InterPro" id="IPR038085">
    <property type="entry name" value="Rnp2-like_sf"/>
</dbReference>
<sequence>MEQLVVKTNNVYLLTKMGSILDINAVRNTKIAIKKIILDIFGLTMLLKVDFKILKVPGKTNIIVLRTDVRFLSLFLYAIQPNQTSKHDFTLKVLKVSNFLTNLTHISGSDLKIEAN</sequence>
<dbReference type="GO" id="GO:1902555">
    <property type="term" value="C:endoribonuclease complex"/>
    <property type="evidence" value="ECO:0007669"/>
    <property type="project" value="UniProtKB-ARBA"/>
</dbReference>
<accession>A0A1C3KJ90</accession>
<keyword evidence="1" id="KW-0819">tRNA processing</keyword>
<dbReference type="SUPFAM" id="SSF160350">
    <property type="entry name" value="Rnp2-like"/>
    <property type="match status" value="1"/>
</dbReference>
<dbReference type="OrthoDB" id="369546at2759"/>
<evidence type="ECO:0000256" key="1">
    <source>
        <dbReference type="ARBA" id="ARBA00022694"/>
    </source>
</evidence>
<reference evidence="2 3" key="1">
    <citation type="submission" date="2016-06" db="EMBL/GenBank/DDBJ databases">
        <authorList>
            <consortium name="Pathogen Informatics"/>
        </authorList>
    </citation>
    <scope>NUCLEOTIDE SEQUENCE [LARGE SCALE GENOMIC DNA]</scope>
</reference>
<dbReference type="VEuPathDB" id="PlasmoDB:PocGH01_10033600"/>